<dbReference type="GO" id="GO:0008360">
    <property type="term" value="P:regulation of cell shape"/>
    <property type="evidence" value="ECO:0007669"/>
    <property type="project" value="UniProtKB-KW"/>
</dbReference>
<dbReference type="STRING" id="381306.AN478_05655"/>
<name>A0A1G5GA32_9GAMM</name>
<dbReference type="InterPro" id="IPR055342">
    <property type="entry name" value="MreC_beta-barrel_core"/>
</dbReference>
<protein>
    <recommendedName>
        <fullName evidence="2 5">Cell shape-determining protein MreC</fullName>
    </recommendedName>
    <alternativeName>
        <fullName evidence="4 5">Cell shape protein MreC</fullName>
    </alternativeName>
</protein>
<dbReference type="Pfam" id="PF04085">
    <property type="entry name" value="MreC"/>
    <property type="match status" value="1"/>
</dbReference>
<evidence type="ECO:0000256" key="3">
    <source>
        <dbReference type="ARBA" id="ARBA00022960"/>
    </source>
</evidence>
<evidence type="ECO:0000256" key="5">
    <source>
        <dbReference type="PIRNR" id="PIRNR038471"/>
    </source>
</evidence>
<keyword evidence="6" id="KW-0175">Coiled coil</keyword>
<dbReference type="GO" id="GO:0005886">
    <property type="term" value="C:plasma membrane"/>
    <property type="evidence" value="ECO:0007669"/>
    <property type="project" value="TreeGrafter"/>
</dbReference>
<dbReference type="Proteomes" id="UP000183104">
    <property type="component" value="Unassembled WGS sequence"/>
</dbReference>
<dbReference type="EMBL" id="FMUN01000006">
    <property type="protein sequence ID" value="SCY48217.1"/>
    <property type="molecule type" value="Genomic_DNA"/>
</dbReference>
<accession>A0A1G5GA32</accession>
<sequence>MGFHASTRQSRPGVAATVLAALAVLLMGADSRLDWTEGIRSALLSALYPVQRVVSAPILLTQAVTDEVESHFQVHRKNEVLRKRLEHLEAENQELGALRRENERLRQLLNEAQRLKRSVSAAQIIAESPDPFHHTVTVSRGQRHGVHPGQPVLSAQGVVGQVSSRSPLSAQVILLTDPNSGIPVLVRDSRVRGILAGTGSKDKLELRYVPSSARVKTGDILVTSGLGGVFPKGIKAARVEEVVRDPHSPFAEITARPTVPVSRLEDVLLLEQDTQEPPEQARTGNSDKEAS</sequence>
<reference evidence="10" key="1">
    <citation type="submission" date="2016-10" db="EMBL/GenBank/DDBJ databases">
        <authorList>
            <person name="Varghese N."/>
        </authorList>
    </citation>
    <scope>NUCLEOTIDE SEQUENCE [LARGE SCALE GENOMIC DNA]</scope>
    <source>
        <strain evidence="10">HL 19</strain>
    </source>
</reference>
<dbReference type="AlphaFoldDB" id="A0A1G5GA32"/>
<keyword evidence="3 5" id="KW-0133">Cell shape</keyword>
<dbReference type="PANTHER" id="PTHR34138">
    <property type="entry name" value="CELL SHAPE-DETERMINING PROTEIN MREC"/>
    <property type="match status" value="1"/>
</dbReference>
<dbReference type="PIRSF" id="PIRSF038471">
    <property type="entry name" value="MreC"/>
    <property type="match status" value="1"/>
</dbReference>
<feature type="domain" description="Rod shape-determining protein MreC beta-barrel core" evidence="8">
    <location>
        <begin position="124"/>
        <end position="270"/>
    </location>
</feature>
<keyword evidence="10" id="KW-1185">Reference proteome</keyword>
<evidence type="ECO:0000313" key="9">
    <source>
        <dbReference type="EMBL" id="SCY48217.1"/>
    </source>
</evidence>
<evidence type="ECO:0000256" key="6">
    <source>
        <dbReference type="SAM" id="Coils"/>
    </source>
</evidence>
<dbReference type="InterPro" id="IPR042177">
    <property type="entry name" value="Cell/Rod_1"/>
</dbReference>
<feature type="region of interest" description="Disordered" evidence="7">
    <location>
        <begin position="270"/>
        <end position="291"/>
    </location>
</feature>
<comment type="similarity">
    <text evidence="1 5">Belongs to the MreC family.</text>
</comment>
<dbReference type="NCBIfam" id="TIGR00219">
    <property type="entry name" value="mreC"/>
    <property type="match status" value="1"/>
</dbReference>
<dbReference type="Gene3D" id="2.40.10.350">
    <property type="entry name" value="Rod shape-determining protein MreC, domain 2"/>
    <property type="match status" value="1"/>
</dbReference>
<gene>
    <name evidence="9" type="ORF">SAMN05661077_2247</name>
</gene>
<comment type="function">
    <text evidence="5">Involved in formation and maintenance of cell shape.</text>
</comment>
<evidence type="ECO:0000256" key="1">
    <source>
        <dbReference type="ARBA" id="ARBA00009369"/>
    </source>
</evidence>
<evidence type="ECO:0000256" key="7">
    <source>
        <dbReference type="SAM" id="MobiDB-lite"/>
    </source>
</evidence>
<evidence type="ECO:0000256" key="2">
    <source>
        <dbReference type="ARBA" id="ARBA00013855"/>
    </source>
</evidence>
<evidence type="ECO:0000256" key="4">
    <source>
        <dbReference type="ARBA" id="ARBA00032089"/>
    </source>
</evidence>
<organism evidence="9 10">
    <name type="scientific">Thiohalorhabdus denitrificans</name>
    <dbReference type="NCBI Taxonomy" id="381306"/>
    <lineage>
        <taxon>Bacteria</taxon>
        <taxon>Pseudomonadati</taxon>
        <taxon>Pseudomonadota</taxon>
        <taxon>Gammaproteobacteria</taxon>
        <taxon>Thiohalorhabdales</taxon>
        <taxon>Thiohalorhabdaceae</taxon>
        <taxon>Thiohalorhabdus</taxon>
    </lineage>
</organism>
<dbReference type="OrthoDB" id="9808025at2"/>
<dbReference type="Gene3D" id="2.40.10.340">
    <property type="entry name" value="Rod shape-determining protein MreC, domain 1"/>
    <property type="match status" value="1"/>
</dbReference>
<dbReference type="InterPro" id="IPR007221">
    <property type="entry name" value="MreC"/>
</dbReference>
<evidence type="ECO:0000313" key="10">
    <source>
        <dbReference type="Proteomes" id="UP000183104"/>
    </source>
</evidence>
<dbReference type="PANTHER" id="PTHR34138:SF1">
    <property type="entry name" value="CELL SHAPE-DETERMINING PROTEIN MREC"/>
    <property type="match status" value="1"/>
</dbReference>
<evidence type="ECO:0000259" key="8">
    <source>
        <dbReference type="Pfam" id="PF04085"/>
    </source>
</evidence>
<feature type="coiled-coil region" evidence="6">
    <location>
        <begin position="78"/>
        <end position="125"/>
    </location>
</feature>
<proteinExistence type="inferred from homology"/>
<dbReference type="InterPro" id="IPR042175">
    <property type="entry name" value="Cell/Rod_MreC_2"/>
</dbReference>